<evidence type="ECO:0000256" key="5">
    <source>
        <dbReference type="SAM" id="Phobius"/>
    </source>
</evidence>
<keyword evidence="3 5" id="KW-1133">Transmembrane helix</keyword>
<evidence type="ECO:0000313" key="7">
    <source>
        <dbReference type="Proteomes" id="UP000053237"/>
    </source>
</evidence>
<gene>
    <name evidence="6" type="ORF">BN9_119970</name>
</gene>
<evidence type="ECO:0000313" key="6">
    <source>
        <dbReference type="EMBL" id="CCI50330.1"/>
    </source>
</evidence>
<proteinExistence type="predicted"/>
<evidence type="ECO:0000256" key="1">
    <source>
        <dbReference type="ARBA" id="ARBA00004141"/>
    </source>
</evidence>
<reference evidence="6 7" key="1">
    <citation type="submission" date="2012-05" db="EMBL/GenBank/DDBJ databases">
        <title>Recombination and specialization in a pathogen metapopulation.</title>
        <authorList>
            <person name="Gardiner A."/>
            <person name="Kemen E."/>
            <person name="Schultz-Larsen T."/>
            <person name="MacLean D."/>
            <person name="Van Oosterhout C."/>
            <person name="Jones J.D.G."/>
        </authorList>
    </citation>
    <scope>NUCLEOTIDE SEQUENCE [LARGE SCALE GENOMIC DNA]</scope>
    <source>
        <strain evidence="6 7">Ac Nc2</strain>
    </source>
</reference>
<keyword evidence="2 5" id="KW-0812">Transmembrane</keyword>
<accession>A0A024GU50</accession>
<evidence type="ECO:0000256" key="3">
    <source>
        <dbReference type="ARBA" id="ARBA00022989"/>
    </source>
</evidence>
<protein>
    <submittedName>
        <fullName evidence="6">Uncharacterized protein</fullName>
    </submittedName>
</protein>
<dbReference type="InterPro" id="IPR006603">
    <property type="entry name" value="PQ-loop_rpt"/>
</dbReference>
<dbReference type="EMBL" id="CAIX01000451">
    <property type="protein sequence ID" value="CCI50330.1"/>
    <property type="molecule type" value="Genomic_DNA"/>
</dbReference>
<comment type="caution">
    <text evidence="6">The sequence shown here is derived from an EMBL/GenBank/DDBJ whole genome shotgun (WGS) entry which is preliminary data.</text>
</comment>
<dbReference type="GO" id="GO:0016020">
    <property type="term" value="C:membrane"/>
    <property type="evidence" value="ECO:0007669"/>
    <property type="project" value="UniProtKB-SubCell"/>
</dbReference>
<evidence type="ECO:0000256" key="2">
    <source>
        <dbReference type="ARBA" id="ARBA00022692"/>
    </source>
</evidence>
<dbReference type="OrthoDB" id="8048523at2759"/>
<dbReference type="InParanoid" id="A0A024GU50"/>
<feature type="transmembrane region" description="Helical" evidence="5">
    <location>
        <begin position="41"/>
        <end position="58"/>
    </location>
</feature>
<evidence type="ECO:0000256" key="4">
    <source>
        <dbReference type="ARBA" id="ARBA00023136"/>
    </source>
</evidence>
<comment type="subcellular location">
    <subcellularLocation>
        <location evidence="1">Membrane</location>
        <topology evidence="1">Multi-pass membrane protein</topology>
    </subcellularLocation>
</comment>
<dbReference type="Gene3D" id="1.20.1280.290">
    <property type="match status" value="1"/>
</dbReference>
<sequence>MLLFELLGLAGSFMFSAALVPQMIKVYRTKSAKDIKGLWPIYIPCSMELIGGITLMLMKCRYDRLERNADAIDDHGKVMTTPNEAQFQVVLTPKR</sequence>
<organism evidence="6 7">
    <name type="scientific">Albugo candida</name>
    <dbReference type="NCBI Taxonomy" id="65357"/>
    <lineage>
        <taxon>Eukaryota</taxon>
        <taxon>Sar</taxon>
        <taxon>Stramenopiles</taxon>
        <taxon>Oomycota</taxon>
        <taxon>Peronosporomycetes</taxon>
        <taxon>Albuginales</taxon>
        <taxon>Albuginaceae</taxon>
        <taxon>Albugo</taxon>
    </lineage>
</organism>
<keyword evidence="4 5" id="KW-0472">Membrane</keyword>
<keyword evidence="7" id="KW-1185">Reference proteome</keyword>
<name>A0A024GU50_9STRA</name>
<dbReference type="AlphaFoldDB" id="A0A024GU50"/>
<dbReference type="Proteomes" id="UP000053237">
    <property type="component" value="Unassembled WGS sequence"/>
</dbReference>
<dbReference type="Pfam" id="PF04193">
    <property type="entry name" value="PQ-loop"/>
    <property type="match status" value="1"/>
</dbReference>